<reference evidence="1 2" key="1">
    <citation type="submission" date="2014-04" db="EMBL/GenBank/DDBJ databases">
        <authorList>
            <consortium name="DOE Joint Genome Institute"/>
            <person name="Kuo A."/>
            <person name="Ruytinx J."/>
            <person name="Rineau F."/>
            <person name="Colpaert J."/>
            <person name="Kohler A."/>
            <person name="Nagy L.G."/>
            <person name="Floudas D."/>
            <person name="Copeland A."/>
            <person name="Barry K.W."/>
            <person name="Cichocki N."/>
            <person name="Veneault-Fourrey C."/>
            <person name="LaButti K."/>
            <person name="Lindquist E.A."/>
            <person name="Lipzen A."/>
            <person name="Lundell T."/>
            <person name="Morin E."/>
            <person name="Murat C."/>
            <person name="Sun H."/>
            <person name="Tunlid A."/>
            <person name="Henrissat B."/>
            <person name="Grigoriev I.V."/>
            <person name="Hibbett D.S."/>
            <person name="Martin F."/>
            <person name="Nordberg H.P."/>
            <person name="Cantor M.N."/>
            <person name="Hua S.X."/>
        </authorList>
    </citation>
    <scope>NUCLEOTIDE SEQUENCE [LARGE SCALE GENOMIC DNA]</scope>
    <source>
        <strain evidence="1 2">UH-Slu-Lm8-n1</strain>
    </source>
</reference>
<sequence>MPSRQSALHKLSGTGMEDYMPIRVPANVDSTECTRVFGFFRRLSQACNLKIDAEW</sequence>
<evidence type="ECO:0000313" key="2">
    <source>
        <dbReference type="Proteomes" id="UP000054485"/>
    </source>
</evidence>
<gene>
    <name evidence="1" type="ORF">CY34DRAFT_807852</name>
</gene>
<evidence type="ECO:0000313" key="1">
    <source>
        <dbReference type="EMBL" id="KIK39796.1"/>
    </source>
</evidence>
<dbReference type="HOGENOM" id="CLU_3033941_0_0_1"/>
<keyword evidence="2" id="KW-1185">Reference proteome</keyword>
<dbReference type="AlphaFoldDB" id="A0A0D0ADL8"/>
<dbReference type="InParanoid" id="A0A0D0ADL8"/>
<protein>
    <submittedName>
        <fullName evidence="1">Uncharacterized protein</fullName>
    </submittedName>
</protein>
<dbReference type="EMBL" id="KN835328">
    <property type="protein sequence ID" value="KIK39796.1"/>
    <property type="molecule type" value="Genomic_DNA"/>
</dbReference>
<dbReference type="Proteomes" id="UP000054485">
    <property type="component" value="Unassembled WGS sequence"/>
</dbReference>
<proteinExistence type="predicted"/>
<reference evidence="2" key="2">
    <citation type="submission" date="2015-01" db="EMBL/GenBank/DDBJ databases">
        <title>Evolutionary Origins and Diversification of the Mycorrhizal Mutualists.</title>
        <authorList>
            <consortium name="DOE Joint Genome Institute"/>
            <consortium name="Mycorrhizal Genomics Consortium"/>
            <person name="Kohler A."/>
            <person name="Kuo A."/>
            <person name="Nagy L.G."/>
            <person name="Floudas D."/>
            <person name="Copeland A."/>
            <person name="Barry K.W."/>
            <person name="Cichocki N."/>
            <person name="Veneault-Fourrey C."/>
            <person name="LaButti K."/>
            <person name="Lindquist E.A."/>
            <person name="Lipzen A."/>
            <person name="Lundell T."/>
            <person name="Morin E."/>
            <person name="Murat C."/>
            <person name="Riley R."/>
            <person name="Ohm R."/>
            <person name="Sun H."/>
            <person name="Tunlid A."/>
            <person name="Henrissat B."/>
            <person name="Grigoriev I.V."/>
            <person name="Hibbett D.S."/>
            <person name="Martin F."/>
        </authorList>
    </citation>
    <scope>NUCLEOTIDE SEQUENCE [LARGE SCALE GENOMIC DNA]</scope>
    <source>
        <strain evidence="2">UH-Slu-Lm8-n1</strain>
    </source>
</reference>
<organism evidence="1 2">
    <name type="scientific">Suillus luteus UH-Slu-Lm8-n1</name>
    <dbReference type="NCBI Taxonomy" id="930992"/>
    <lineage>
        <taxon>Eukaryota</taxon>
        <taxon>Fungi</taxon>
        <taxon>Dikarya</taxon>
        <taxon>Basidiomycota</taxon>
        <taxon>Agaricomycotina</taxon>
        <taxon>Agaricomycetes</taxon>
        <taxon>Agaricomycetidae</taxon>
        <taxon>Boletales</taxon>
        <taxon>Suillineae</taxon>
        <taxon>Suillaceae</taxon>
        <taxon>Suillus</taxon>
    </lineage>
</organism>
<name>A0A0D0ADL8_9AGAM</name>
<accession>A0A0D0ADL8</accession>